<sequence>MVDHTPATARGNERGKGDEQKRQIQGLAQEETPPRKQGAPGTFSPQNTSQKSTRTLEKCENLQLRSEIVLLRSKQQQNRPNPLLYANIACLCTALP</sequence>
<proteinExistence type="predicted"/>
<evidence type="ECO:0000256" key="1">
    <source>
        <dbReference type="SAM" id="MobiDB-lite"/>
    </source>
</evidence>
<gene>
    <name evidence="2" type="ORF">FKW44_000613</name>
</gene>
<feature type="compositionally biased region" description="Basic and acidic residues" evidence="1">
    <location>
        <begin position="11"/>
        <end position="22"/>
    </location>
</feature>
<organism evidence="2 3">
    <name type="scientific">Caligus rogercresseyi</name>
    <name type="common">Sea louse</name>
    <dbReference type="NCBI Taxonomy" id="217165"/>
    <lineage>
        <taxon>Eukaryota</taxon>
        <taxon>Metazoa</taxon>
        <taxon>Ecdysozoa</taxon>
        <taxon>Arthropoda</taxon>
        <taxon>Crustacea</taxon>
        <taxon>Multicrustacea</taxon>
        <taxon>Hexanauplia</taxon>
        <taxon>Copepoda</taxon>
        <taxon>Siphonostomatoida</taxon>
        <taxon>Caligidae</taxon>
        <taxon>Caligus</taxon>
    </lineage>
</organism>
<keyword evidence="3" id="KW-1185">Reference proteome</keyword>
<dbReference type="Proteomes" id="UP000595437">
    <property type="component" value="Chromosome 1"/>
</dbReference>
<dbReference type="AlphaFoldDB" id="A0A7T8KHJ7"/>
<name>A0A7T8KHJ7_CALRO</name>
<reference evidence="3" key="1">
    <citation type="submission" date="2021-01" db="EMBL/GenBank/DDBJ databases">
        <title>Caligus Genome Assembly.</title>
        <authorList>
            <person name="Gallardo-Escarate C."/>
        </authorList>
    </citation>
    <scope>NUCLEOTIDE SEQUENCE [LARGE SCALE GENOMIC DNA]</scope>
</reference>
<accession>A0A7T8KHJ7</accession>
<evidence type="ECO:0000313" key="3">
    <source>
        <dbReference type="Proteomes" id="UP000595437"/>
    </source>
</evidence>
<feature type="region of interest" description="Disordered" evidence="1">
    <location>
        <begin position="1"/>
        <end position="55"/>
    </location>
</feature>
<evidence type="ECO:0000313" key="2">
    <source>
        <dbReference type="EMBL" id="QQP56064.1"/>
    </source>
</evidence>
<protein>
    <submittedName>
        <fullName evidence="2">Uncharacterized protein</fullName>
    </submittedName>
</protein>
<feature type="compositionally biased region" description="Polar residues" evidence="1">
    <location>
        <begin position="43"/>
        <end position="53"/>
    </location>
</feature>
<dbReference type="EMBL" id="CP045890">
    <property type="protein sequence ID" value="QQP56064.1"/>
    <property type="molecule type" value="Genomic_DNA"/>
</dbReference>